<dbReference type="AlphaFoldDB" id="A0AAW5L9N5"/>
<feature type="non-terminal residue" evidence="1">
    <location>
        <position position="1"/>
    </location>
</feature>
<feature type="non-terminal residue" evidence="1">
    <location>
        <position position="94"/>
    </location>
</feature>
<dbReference type="Proteomes" id="UP001204643">
    <property type="component" value="Unassembled WGS sequence"/>
</dbReference>
<accession>A0AAW5L9N5</accession>
<organism evidence="1 2">
    <name type="scientific">Bacillus cereus</name>
    <dbReference type="NCBI Taxonomy" id="1396"/>
    <lineage>
        <taxon>Bacteria</taxon>
        <taxon>Bacillati</taxon>
        <taxon>Bacillota</taxon>
        <taxon>Bacilli</taxon>
        <taxon>Bacillales</taxon>
        <taxon>Bacillaceae</taxon>
        <taxon>Bacillus</taxon>
        <taxon>Bacillus cereus group</taxon>
    </lineage>
</organism>
<gene>
    <name evidence="1" type="ORF">NPM19_32925</name>
</gene>
<sequence>TSNRTVTAIDRAATTITIDGAAVATVATDGIVSAGSSNLEPMGLGGIIDDKLTLQTLNPATYSWWKANMFANGGTARPISDALLRLVMDETSIV</sequence>
<name>A0AAW5L9N5_BACCE</name>
<comment type="caution">
    <text evidence="1">The sequence shown here is derived from an EMBL/GenBank/DDBJ whole genome shotgun (WGS) entry which is preliminary data.</text>
</comment>
<evidence type="ECO:0000313" key="1">
    <source>
        <dbReference type="EMBL" id="MCQ6289338.1"/>
    </source>
</evidence>
<proteinExistence type="predicted"/>
<protein>
    <submittedName>
        <fullName evidence="1">Phage major capsid protein</fullName>
    </submittedName>
</protein>
<evidence type="ECO:0000313" key="2">
    <source>
        <dbReference type="Proteomes" id="UP001204643"/>
    </source>
</evidence>
<dbReference type="EMBL" id="JANHEB010000305">
    <property type="protein sequence ID" value="MCQ6289338.1"/>
    <property type="molecule type" value="Genomic_DNA"/>
</dbReference>
<reference evidence="1" key="1">
    <citation type="submission" date="2022-07" db="EMBL/GenBank/DDBJ databases">
        <title>Identification and characterization of Bacillus thuringiensis and other Bacillus cereus group isolates from spinach by whole genome sequencing.</title>
        <authorList>
            <person name="Zao X."/>
            <person name="Zervas A."/>
            <person name="Hendriks M."/>
            <person name="Rajkovic A."/>
            <person name="Van Overbeek L."/>
            <person name="Hendriksen N.B."/>
            <person name="Uyttendaele M."/>
        </authorList>
    </citation>
    <scope>NUCLEOTIDE SEQUENCE</scope>
    <source>
        <strain evidence="1">781001F-1</strain>
    </source>
</reference>